<reference evidence="2" key="1">
    <citation type="submission" date="2016-10" db="EMBL/GenBank/DDBJ databases">
        <authorList>
            <person name="Varghese N."/>
            <person name="Submissions S."/>
        </authorList>
    </citation>
    <scope>NUCLEOTIDE SEQUENCE [LARGE SCALE GENOMIC DNA]</scope>
    <source>
        <strain evidence="2">DSM 22361</strain>
    </source>
</reference>
<evidence type="ECO:0000313" key="2">
    <source>
        <dbReference type="Proteomes" id="UP000236731"/>
    </source>
</evidence>
<sequence length="61" mass="6881">MKSPIRKNKKYVSPKIEVTEVLLEDSFANTSSTVEFGGPSNEPKVEEWDIDSGGKYKNFDL</sequence>
<gene>
    <name evidence="1" type="ORF">SAMN05421877_103223</name>
</gene>
<dbReference type="Proteomes" id="UP000236731">
    <property type="component" value="Unassembled WGS sequence"/>
</dbReference>
<organism evidence="1 2">
    <name type="scientific">Sphingobacterium lactis</name>
    <dbReference type="NCBI Taxonomy" id="797291"/>
    <lineage>
        <taxon>Bacteria</taxon>
        <taxon>Pseudomonadati</taxon>
        <taxon>Bacteroidota</taxon>
        <taxon>Sphingobacteriia</taxon>
        <taxon>Sphingobacteriales</taxon>
        <taxon>Sphingobacteriaceae</taxon>
        <taxon>Sphingobacterium</taxon>
    </lineage>
</organism>
<dbReference type="AlphaFoldDB" id="A0A1H5VUT6"/>
<dbReference type="RefSeq" id="WP_103905586.1">
    <property type="nucleotide sequence ID" value="NZ_CP049246.1"/>
</dbReference>
<keyword evidence="2" id="KW-1185">Reference proteome</keyword>
<protein>
    <submittedName>
        <fullName evidence="1">Uncharacterized protein</fullName>
    </submittedName>
</protein>
<proteinExistence type="predicted"/>
<evidence type="ECO:0000313" key="1">
    <source>
        <dbReference type="EMBL" id="SEF90307.1"/>
    </source>
</evidence>
<dbReference type="EMBL" id="FNUT01000003">
    <property type="protein sequence ID" value="SEF90307.1"/>
    <property type="molecule type" value="Genomic_DNA"/>
</dbReference>
<accession>A0A1H5VUT6</accession>
<name>A0A1H5VUT6_9SPHI</name>
<dbReference type="OrthoDB" id="9981712at2"/>